<evidence type="ECO:0000259" key="5">
    <source>
        <dbReference type="Pfam" id="PF04542"/>
    </source>
</evidence>
<dbReference type="GO" id="GO:0016987">
    <property type="term" value="F:sigma factor activity"/>
    <property type="evidence" value="ECO:0007669"/>
    <property type="project" value="UniProtKB-KW"/>
</dbReference>
<protein>
    <submittedName>
        <fullName evidence="7">ECF RNA polymerase sigma factor SigW</fullName>
    </submittedName>
</protein>
<dbReference type="GO" id="GO:0006352">
    <property type="term" value="P:DNA-templated transcription initiation"/>
    <property type="evidence" value="ECO:0007669"/>
    <property type="project" value="InterPro"/>
</dbReference>
<dbReference type="InterPro" id="IPR007627">
    <property type="entry name" value="RNA_pol_sigma70_r2"/>
</dbReference>
<dbReference type="Pfam" id="PF04542">
    <property type="entry name" value="Sigma70_r2"/>
    <property type="match status" value="1"/>
</dbReference>
<dbReference type="Gene3D" id="1.10.1740.10">
    <property type="match status" value="1"/>
</dbReference>
<dbReference type="GO" id="GO:0003677">
    <property type="term" value="F:DNA binding"/>
    <property type="evidence" value="ECO:0007669"/>
    <property type="project" value="InterPro"/>
</dbReference>
<comment type="similarity">
    <text evidence="1">Belongs to the sigma-70 factor family. ECF subfamily.</text>
</comment>
<keyword evidence="3" id="KW-0731">Sigma factor</keyword>
<dbReference type="Pfam" id="PF08281">
    <property type="entry name" value="Sigma70_r4_2"/>
    <property type="match status" value="1"/>
</dbReference>
<comment type="caution">
    <text evidence="7">The sequence shown here is derived from an EMBL/GenBank/DDBJ whole genome shotgun (WGS) entry which is preliminary data.</text>
</comment>
<evidence type="ECO:0000259" key="6">
    <source>
        <dbReference type="Pfam" id="PF08281"/>
    </source>
</evidence>
<dbReference type="PANTHER" id="PTHR43133:SF51">
    <property type="entry name" value="RNA POLYMERASE SIGMA FACTOR"/>
    <property type="match status" value="1"/>
</dbReference>
<dbReference type="Proteomes" id="UP000485484">
    <property type="component" value="Unassembled WGS sequence"/>
</dbReference>
<feature type="domain" description="RNA polymerase sigma factor 70 region 4 type 2" evidence="6">
    <location>
        <begin position="148"/>
        <end position="197"/>
    </location>
</feature>
<sequence>MADDVKDTKDSPEFPAETVSEAELVSRAKQGDQAAFESLLRKYEVMIYNLAYRMLHNRADADDILQEAALKAYQALPSFKSRSGFGTWFYRIAANLCLMKLRRGKRAPFSLEAMINRQKDQEEKEFEIEDASHNPATHFARVELRKVLEDGIAGLPSTYRVPFILYEIDNLSVREISRILKISEPAVKTRLHRSRLLLREKLADHIGHLKK</sequence>
<organism evidence="7">
    <name type="scientific">candidate division TA06 bacterium ADurb.Bin417</name>
    <dbReference type="NCBI Taxonomy" id="1852828"/>
    <lineage>
        <taxon>Bacteria</taxon>
        <taxon>Bacteria division TA06</taxon>
    </lineage>
</organism>
<feature type="domain" description="RNA polymerase sigma-70 region 2" evidence="5">
    <location>
        <begin position="39"/>
        <end position="106"/>
    </location>
</feature>
<proteinExistence type="inferred from homology"/>
<evidence type="ECO:0000256" key="1">
    <source>
        <dbReference type="ARBA" id="ARBA00010641"/>
    </source>
</evidence>
<dbReference type="Gene3D" id="1.10.10.10">
    <property type="entry name" value="Winged helix-like DNA-binding domain superfamily/Winged helix DNA-binding domain"/>
    <property type="match status" value="1"/>
</dbReference>
<accession>A0A1V5MH57</accession>
<dbReference type="InterPro" id="IPR013249">
    <property type="entry name" value="RNA_pol_sigma70_r4_t2"/>
</dbReference>
<dbReference type="SUPFAM" id="SSF88659">
    <property type="entry name" value="Sigma3 and sigma4 domains of RNA polymerase sigma factors"/>
    <property type="match status" value="1"/>
</dbReference>
<evidence type="ECO:0000313" key="7">
    <source>
        <dbReference type="EMBL" id="OPZ92563.1"/>
    </source>
</evidence>
<gene>
    <name evidence="7" type="primary">sigW_1</name>
    <name evidence="7" type="ORF">BWY73_00743</name>
</gene>
<keyword evidence="4" id="KW-0804">Transcription</keyword>
<reference evidence="7" key="1">
    <citation type="submission" date="2017-02" db="EMBL/GenBank/DDBJ databases">
        <title>Delving into the versatile metabolic prowess of the omnipresent phylum Bacteroidetes.</title>
        <authorList>
            <person name="Nobu M.K."/>
            <person name="Mei R."/>
            <person name="Narihiro T."/>
            <person name="Kuroda K."/>
            <person name="Liu W.-T."/>
        </authorList>
    </citation>
    <scope>NUCLEOTIDE SEQUENCE</scope>
    <source>
        <strain evidence="7">ADurb.Bin417</strain>
    </source>
</reference>
<dbReference type="NCBIfam" id="TIGR02937">
    <property type="entry name" value="sigma70-ECF"/>
    <property type="match status" value="1"/>
</dbReference>
<dbReference type="EMBL" id="MWAK01000086">
    <property type="protein sequence ID" value="OPZ92563.1"/>
    <property type="molecule type" value="Genomic_DNA"/>
</dbReference>
<dbReference type="InterPro" id="IPR036388">
    <property type="entry name" value="WH-like_DNA-bd_sf"/>
</dbReference>
<dbReference type="InterPro" id="IPR039425">
    <property type="entry name" value="RNA_pol_sigma-70-like"/>
</dbReference>
<evidence type="ECO:0000256" key="2">
    <source>
        <dbReference type="ARBA" id="ARBA00023015"/>
    </source>
</evidence>
<evidence type="ECO:0000256" key="4">
    <source>
        <dbReference type="ARBA" id="ARBA00023163"/>
    </source>
</evidence>
<keyword evidence="2" id="KW-0805">Transcription regulation</keyword>
<name>A0A1V5MH57_UNCT6</name>
<dbReference type="InterPro" id="IPR014284">
    <property type="entry name" value="RNA_pol_sigma-70_dom"/>
</dbReference>
<dbReference type="AlphaFoldDB" id="A0A1V5MH57"/>
<dbReference type="InterPro" id="IPR013324">
    <property type="entry name" value="RNA_pol_sigma_r3/r4-like"/>
</dbReference>
<dbReference type="PANTHER" id="PTHR43133">
    <property type="entry name" value="RNA POLYMERASE ECF-TYPE SIGMA FACTO"/>
    <property type="match status" value="1"/>
</dbReference>
<dbReference type="InterPro" id="IPR013325">
    <property type="entry name" value="RNA_pol_sigma_r2"/>
</dbReference>
<evidence type="ECO:0000256" key="3">
    <source>
        <dbReference type="ARBA" id="ARBA00023082"/>
    </source>
</evidence>
<dbReference type="SUPFAM" id="SSF88946">
    <property type="entry name" value="Sigma2 domain of RNA polymerase sigma factors"/>
    <property type="match status" value="1"/>
</dbReference>